<dbReference type="GO" id="GO:0005518">
    <property type="term" value="F:collagen binding"/>
    <property type="evidence" value="ECO:0007669"/>
    <property type="project" value="TreeGrafter"/>
</dbReference>
<dbReference type="SMART" id="SM00280">
    <property type="entry name" value="KAZAL"/>
    <property type="match status" value="3"/>
</dbReference>
<dbReference type="OrthoDB" id="6614329at2759"/>
<dbReference type="STRING" id="53468.A0A0R3UQ65"/>
<dbReference type="GO" id="GO:0005509">
    <property type="term" value="F:calcium ion binding"/>
    <property type="evidence" value="ECO:0007669"/>
    <property type="project" value="TreeGrafter"/>
</dbReference>
<keyword evidence="3" id="KW-1015">Disulfide bond</keyword>
<evidence type="ECO:0000313" key="7">
    <source>
        <dbReference type="Proteomes" id="UP000267029"/>
    </source>
</evidence>
<organism evidence="6 7">
    <name type="scientific">Mesocestoides corti</name>
    <name type="common">Flatworm</name>
    <dbReference type="NCBI Taxonomy" id="53468"/>
    <lineage>
        <taxon>Eukaryota</taxon>
        <taxon>Metazoa</taxon>
        <taxon>Spiralia</taxon>
        <taxon>Lophotrochozoa</taxon>
        <taxon>Platyhelminthes</taxon>
        <taxon>Cestoda</taxon>
        <taxon>Eucestoda</taxon>
        <taxon>Cyclophyllidea</taxon>
        <taxon>Mesocestoididae</taxon>
        <taxon>Mesocestoides</taxon>
    </lineage>
</organism>
<evidence type="ECO:0000256" key="4">
    <source>
        <dbReference type="ARBA" id="ARBA00023180"/>
    </source>
</evidence>
<name>A0A0R3UQ65_MESCO</name>
<dbReference type="InterPro" id="IPR002350">
    <property type="entry name" value="Kazal_dom"/>
</dbReference>
<dbReference type="InterPro" id="IPR036773">
    <property type="entry name" value="TB_dom_sf"/>
</dbReference>
<evidence type="ECO:0000259" key="5">
    <source>
        <dbReference type="PROSITE" id="PS51465"/>
    </source>
</evidence>
<sequence>HAHLEPYHRQDTLVPDCQFYFCAAGSCFKIRLPNGRCHQLIQRNYISRSECCQIGGFYVHRFLTETQFVRDILLHRSGTDNCHYPCQSGELSFISLDLHFRCIFLDSAWLKCATPHSCVNFAIRAPKSVACALEYLLGMRSESCARVNCPAGYKCELQRGKAVCACSSICTKDDFESGPVCTTDFRQFRNRCSFMKERCRNQDVMLEEMECPPAEHVCPYKRNVTDVDAGDYELPVRICPRNQVCIVRLYSGKASCEDPNWLGRRRMKSTFDALDVNSLNSCANGQFRSYVCGTDNTTYTNQCHLRRASIRRGIEIRIAYMGPCRRDASCGKVRCQSADMICVRHVNTGQPVCLDCKDLPLNCNPQVFPSREVAEMTLFEMSKEAQQSFGDPRWHGDVFTNGWPYVCGSDSQSFPNACFLHVYNCLAKRYIDMVSTGSCPGKRLPPVNFAASLCLNVSYVVQKCVLY</sequence>
<dbReference type="EMBL" id="UXSR01005940">
    <property type="protein sequence ID" value="VDD84012.1"/>
    <property type="molecule type" value="Genomic_DNA"/>
</dbReference>
<accession>A0A0R3UQ65</accession>
<dbReference type="CDD" id="cd00104">
    <property type="entry name" value="KAZAL_FS"/>
    <property type="match status" value="2"/>
</dbReference>
<dbReference type="PANTHER" id="PTHR13866:SF14">
    <property type="entry name" value="BM-40"/>
    <property type="match status" value="1"/>
</dbReference>
<dbReference type="Gene3D" id="3.90.290.10">
    <property type="entry name" value="TGF-beta binding (TB) domain"/>
    <property type="match status" value="1"/>
</dbReference>
<reference evidence="6 7" key="1">
    <citation type="submission" date="2018-10" db="EMBL/GenBank/DDBJ databases">
        <authorList>
            <consortium name="Pathogen Informatics"/>
        </authorList>
    </citation>
    <scope>NUCLEOTIDE SEQUENCE [LARGE SCALE GENOMIC DNA]</scope>
</reference>
<protein>
    <recommendedName>
        <fullName evidence="5">Kazal-like domain-containing protein</fullName>
    </recommendedName>
</protein>
<gene>
    <name evidence="6" type="ORF">MCOS_LOCUS10015</name>
</gene>
<keyword evidence="7" id="KW-1185">Reference proteome</keyword>
<dbReference type="PROSITE" id="PS51465">
    <property type="entry name" value="KAZAL_2"/>
    <property type="match status" value="1"/>
</dbReference>
<dbReference type="Gene3D" id="3.30.60.30">
    <property type="match status" value="2"/>
</dbReference>
<keyword evidence="1" id="KW-0732">Signal</keyword>
<dbReference type="Proteomes" id="UP000267029">
    <property type="component" value="Unassembled WGS sequence"/>
</dbReference>
<feature type="non-terminal residue" evidence="6">
    <location>
        <position position="1"/>
    </location>
</feature>
<evidence type="ECO:0000313" key="6">
    <source>
        <dbReference type="EMBL" id="VDD84012.1"/>
    </source>
</evidence>
<dbReference type="GO" id="GO:0050840">
    <property type="term" value="F:extracellular matrix binding"/>
    <property type="evidence" value="ECO:0007669"/>
    <property type="project" value="TreeGrafter"/>
</dbReference>
<keyword evidence="2" id="KW-0677">Repeat</keyword>
<dbReference type="PANTHER" id="PTHR13866">
    <property type="entry name" value="SPARC OSTEONECTIN"/>
    <property type="match status" value="1"/>
</dbReference>
<feature type="domain" description="Kazal-like" evidence="5">
    <location>
        <begin position="281"/>
        <end position="326"/>
    </location>
</feature>
<keyword evidence="4" id="KW-0325">Glycoprotein</keyword>
<proteinExistence type="predicted"/>
<evidence type="ECO:0000256" key="3">
    <source>
        <dbReference type="ARBA" id="ARBA00023157"/>
    </source>
</evidence>
<dbReference type="AlphaFoldDB" id="A0A0R3UQ65"/>
<dbReference type="InterPro" id="IPR036058">
    <property type="entry name" value="Kazal_dom_sf"/>
</dbReference>
<dbReference type="SUPFAM" id="SSF100895">
    <property type="entry name" value="Kazal-type serine protease inhibitors"/>
    <property type="match status" value="3"/>
</dbReference>
<evidence type="ECO:0000256" key="2">
    <source>
        <dbReference type="ARBA" id="ARBA00022737"/>
    </source>
</evidence>
<dbReference type="GO" id="GO:0005615">
    <property type="term" value="C:extracellular space"/>
    <property type="evidence" value="ECO:0007669"/>
    <property type="project" value="TreeGrafter"/>
</dbReference>
<dbReference type="Pfam" id="PF07648">
    <property type="entry name" value="Kazal_2"/>
    <property type="match status" value="3"/>
</dbReference>
<evidence type="ECO:0000256" key="1">
    <source>
        <dbReference type="ARBA" id="ARBA00022729"/>
    </source>
</evidence>